<proteinExistence type="predicted"/>
<dbReference type="Pfam" id="PF04107">
    <property type="entry name" value="GCS2"/>
    <property type="match status" value="1"/>
</dbReference>
<dbReference type="InterPro" id="IPR050141">
    <property type="entry name" value="GCL_type2/YbdK_subfam"/>
</dbReference>
<dbReference type="AlphaFoldDB" id="A0A6S6SHB0"/>
<name>A0A6S6SHB0_9GAMM</name>
<accession>A0A6S6SHB0</accession>
<dbReference type="InterPro" id="IPR006336">
    <property type="entry name" value="GCS2"/>
</dbReference>
<dbReference type="Gene3D" id="3.30.590.20">
    <property type="match status" value="1"/>
</dbReference>
<organism evidence="1">
    <name type="scientific">uncultured Thiotrichaceae bacterium</name>
    <dbReference type="NCBI Taxonomy" id="298394"/>
    <lineage>
        <taxon>Bacteria</taxon>
        <taxon>Pseudomonadati</taxon>
        <taxon>Pseudomonadota</taxon>
        <taxon>Gammaproteobacteria</taxon>
        <taxon>Thiotrichales</taxon>
        <taxon>Thiotrichaceae</taxon>
        <taxon>environmental samples</taxon>
    </lineage>
</organism>
<dbReference type="PANTHER" id="PTHR36510:SF3">
    <property type="entry name" value="CONSERVED PROTEIN"/>
    <property type="match status" value="1"/>
</dbReference>
<keyword evidence="1" id="KW-0436">Ligase</keyword>
<sequence>MGQEVSHSHFSQEEFTLYQQRLEQETQLFLEKFAAGAFSAKAPVGGFEIEAWLLDDAMRPAPINQRFFDHFNNSLATPELAKFNIELNNTPLPIKGDCFKHWSAEFHQLLNDADVAANELDAHLALIGTLPTLQESDCCIENMSAMKRYKALNETVLKARNNQPLSLDIKGKAHLQLTPDSVMMEAATTSFQIHIQTPWKLAHHYYNASIMASAPLMAISGNSPFLFNKQLWHETRIPLFEQSVHAGKGLQRVSFGTGYAEHSIAECFTENLEGYPILLPMLFDDEPQAFSHLRLHNGVIWRWNRPLIGFDDDDTPHIRIEQRILPAGPTIEDMMANSAFFYGLTQSLMEQLRSQ</sequence>
<evidence type="ECO:0000313" key="1">
    <source>
        <dbReference type="EMBL" id="CAA6804309.1"/>
    </source>
</evidence>
<dbReference type="PANTHER" id="PTHR36510">
    <property type="entry name" value="GLUTAMATE--CYSTEINE LIGASE 2-RELATED"/>
    <property type="match status" value="1"/>
</dbReference>
<protein>
    <submittedName>
        <fullName evidence="1">Glutamate--cysteine ligase</fullName>
    </submittedName>
</protein>
<dbReference type="EMBL" id="CACVAY010000021">
    <property type="protein sequence ID" value="CAA6804309.1"/>
    <property type="molecule type" value="Genomic_DNA"/>
</dbReference>
<gene>
    <name evidence="1" type="ORF">HELGO_WM11594</name>
</gene>
<dbReference type="SUPFAM" id="SSF55931">
    <property type="entry name" value="Glutamine synthetase/guanido kinase"/>
    <property type="match status" value="1"/>
</dbReference>
<dbReference type="GO" id="GO:0016879">
    <property type="term" value="F:ligase activity, forming carbon-nitrogen bonds"/>
    <property type="evidence" value="ECO:0007669"/>
    <property type="project" value="TreeGrafter"/>
</dbReference>
<reference evidence="1" key="1">
    <citation type="submission" date="2020-01" db="EMBL/GenBank/DDBJ databases">
        <authorList>
            <person name="Meier V. D."/>
            <person name="Meier V D."/>
        </authorList>
    </citation>
    <scope>NUCLEOTIDE SEQUENCE</scope>
    <source>
        <strain evidence="1">HLG_WM_MAG_07</strain>
    </source>
</reference>
<dbReference type="InterPro" id="IPR014746">
    <property type="entry name" value="Gln_synth/guanido_kin_cat_dom"/>
</dbReference>
<feature type="non-terminal residue" evidence="1">
    <location>
        <position position="355"/>
    </location>
</feature>